<evidence type="ECO:0000256" key="3">
    <source>
        <dbReference type="ARBA" id="ARBA00022840"/>
    </source>
</evidence>
<comment type="caution">
    <text evidence="11">The sequence shown here is derived from an EMBL/GenBank/DDBJ whole genome shotgun (WGS) entry which is preliminary data.</text>
</comment>
<dbReference type="SMART" id="SM00242">
    <property type="entry name" value="MYSc"/>
    <property type="match status" value="1"/>
</dbReference>
<keyword evidence="12" id="KW-1185">Reference proteome</keyword>
<dbReference type="Gene3D" id="1.20.5.4820">
    <property type="match status" value="1"/>
</dbReference>
<organism evidence="11 12">
    <name type="scientific">Mesorhabditis spiculigera</name>
    <dbReference type="NCBI Taxonomy" id="96644"/>
    <lineage>
        <taxon>Eukaryota</taxon>
        <taxon>Metazoa</taxon>
        <taxon>Ecdysozoa</taxon>
        <taxon>Nematoda</taxon>
        <taxon>Chromadorea</taxon>
        <taxon>Rhabditida</taxon>
        <taxon>Rhabditina</taxon>
        <taxon>Rhabditomorpha</taxon>
        <taxon>Rhabditoidea</taxon>
        <taxon>Rhabditidae</taxon>
        <taxon>Mesorhabditinae</taxon>
        <taxon>Mesorhabditis</taxon>
    </lineage>
</organism>
<dbReference type="GO" id="GO:0016020">
    <property type="term" value="C:membrane"/>
    <property type="evidence" value="ECO:0007669"/>
    <property type="project" value="TreeGrafter"/>
</dbReference>
<feature type="coiled-coil region" evidence="9">
    <location>
        <begin position="480"/>
        <end position="799"/>
    </location>
</feature>
<evidence type="ECO:0000256" key="5">
    <source>
        <dbReference type="ARBA" id="ARBA00023123"/>
    </source>
</evidence>
<dbReference type="Gene3D" id="3.40.850.10">
    <property type="entry name" value="Kinesin motor domain"/>
    <property type="match status" value="2"/>
</dbReference>
<dbReference type="GO" id="GO:0007015">
    <property type="term" value="P:actin filament organization"/>
    <property type="evidence" value="ECO:0007669"/>
    <property type="project" value="TreeGrafter"/>
</dbReference>
<evidence type="ECO:0000256" key="6">
    <source>
        <dbReference type="ARBA" id="ARBA00023175"/>
    </source>
</evidence>
<keyword evidence="2" id="KW-0547">Nucleotide-binding</keyword>
<gene>
    <name evidence="11" type="ORF">MSPICULIGERA_LOCUS3661</name>
</gene>
<dbReference type="Pfam" id="PF00063">
    <property type="entry name" value="Myosin_head"/>
    <property type="match status" value="2"/>
</dbReference>
<dbReference type="InterPro" id="IPR036961">
    <property type="entry name" value="Kinesin_motor_dom_sf"/>
</dbReference>
<dbReference type="InterPro" id="IPR027417">
    <property type="entry name" value="P-loop_NTPase"/>
</dbReference>
<keyword evidence="7 8" id="KW-0009">Actin-binding</keyword>
<protein>
    <recommendedName>
        <fullName evidence="10">Myosin motor domain-containing protein</fullName>
    </recommendedName>
</protein>
<evidence type="ECO:0000256" key="1">
    <source>
        <dbReference type="ARBA" id="ARBA00008314"/>
    </source>
</evidence>
<evidence type="ECO:0000313" key="12">
    <source>
        <dbReference type="Proteomes" id="UP001177023"/>
    </source>
</evidence>
<evidence type="ECO:0000256" key="4">
    <source>
        <dbReference type="ARBA" id="ARBA00023054"/>
    </source>
</evidence>
<feature type="non-terminal residue" evidence="11">
    <location>
        <position position="1"/>
    </location>
</feature>
<dbReference type="GO" id="GO:0000146">
    <property type="term" value="F:microfilament motor activity"/>
    <property type="evidence" value="ECO:0007669"/>
    <property type="project" value="TreeGrafter"/>
</dbReference>
<keyword evidence="6" id="KW-0505">Motor protein</keyword>
<dbReference type="PANTHER" id="PTHR13140:SF857">
    <property type="entry name" value="MYOSIN-11"/>
    <property type="match status" value="1"/>
</dbReference>
<dbReference type="GO" id="GO:0005737">
    <property type="term" value="C:cytoplasm"/>
    <property type="evidence" value="ECO:0007669"/>
    <property type="project" value="TreeGrafter"/>
</dbReference>
<reference evidence="11" key="1">
    <citation type="submission" date="2023-06" db="EMBL/GenBank/DDBJ databases">
        <authorList>
            <person name="Delattre M."/>
        </authorList>
    </citation>
    <scope>NUCLEOTIDE SEQUENCE</scope>
    <source>
        <strain evidence="11">AF72</strain>
    </source>
</reference>
<evidence type="ECO:0000256" key="2">
    <source>
        <dbReference type="ARBA" id="ARBA00022741"/>
    </source>
</evidence>
<sequence length="852" mass="99463">MVAPSDASPRRGSAKTLYERLFNWVLDKCNAAIYKEAEGEATSGTHHSIGVLDIAGFEIIQVNSFEQLCINYTNEKLQQFFNHFMFVREQTEYLEEGIKWSQTDYAFDLQPTIDILSGLENARDEHMARARKQSDLVAELQETISDLTERLTKADSNVGEERNQRRKAERELEKPLGLFTLLEEECVVPNGSEPALLEKWTENFKEADQFSKAKPSQKTNSLSHFTIKHYAGIVDYNIDGWLEKDRDAVEFSILETMSQSQHRLIADLFPHVDVDAQKPKKGGLATATVTFVYRNQLCSLLDALNQTSAHFIRCLLPNREKQPGKLNAPLVLHQLRCNGVLEGIRICRQGYPNRLPFDQFVERYGLVVGKEWLSRNRAAARELCDLLKIEESRVQIGNTRVFCKVGVISELEEHRREKLTAMMTCVQTEIRTFLAVQDYKIRVKKCLAVDIIQWNVRAFNRVAQWPWHRLLTLVHPLIPKEREKERILELERRLRELEEERARMMGDNKELCTTIQSLKDNARLDGKKAEEAKERVEKMLEEKMRELHEVRSEMHGNEEIFDLLEGKYQQQQKRIAGMSESLREYERKFEKLDYERKERERELQKAKEHLERERSETERIQKELMEAQMSLKELEGRTENVLKEKRRLVEAVARLENARDEHMARARKQSDLVAELQETISDLTERLTKADSNVGEERNQRRKAERELEKVKDELGTFKAEAEKMLEKYDSMKDVARDKDNLIKKLEKKLADKESLMEECMKDLRESHKHRVDELKDELDELRRKNSRLETDNITHKSRVDRSDSNFGLNYMGRSLERESSLDSDYVLVAAVLTAALCRVTPPLFFFINLAL</sequence>
<comment type="caution">
    <text evidence="8">Lacks conserved residue(s) required for the propagation of feature annotation.</text>
</comment>
<dbReference type="GO" id="GO:0016459">
    <property type="term" value="C:myosin complex"/>
    <property type="evidence" value="ECO:0007669"/>
    <property type="project" value="UniProtKB-KW"/>
</dbReference>
<accession>A0AA36FWM7</accession>
<dbReference type="PROSITE" id="PS51456">
    <property type="entry name" value="MYOSIN_MOTOR"/>
    <property type="match status" value="1"/>
</dbReference>
<dbReference type="Proteomes" id="UP001177023">
    <property type="component" value="Unassembled WGS sequence"/>
</dbReference>
<feature type="region of interest" description="Actin-binding" evidence="8">
    <location>
        <begin position="297"/>
        <end position="319"/>
    </location>
</feature>
<dbReference type="PANTHER" id="PTHR13140">
    <property type="entry name" value="MYOSIN"/>
    <property type="match status" value="1"/>
</dbReference>
<comment type="similarity">
    <text evidence="1 8">Belongs to the TRAFAC class myosin-kinesin ATPase superfamily. Myosin family.</text>
</comment>
<keyword evidence="3" id="KW-0067">ATP-binding</keyword>
<dbReference type="AlphaFoldDB" id="A0AA36FWM7"/>
<evidence type="ECO:0000259" key="10">
    <source>
        <dbReference type="PROSITE" id="PS51456"/>
    </source>
</evidence>
<evidence type="ECO:0000256" key="9">
    <source>
        <dbReference type="SAM" id="Coils"/>
    </source>
</evidence>
<name>A0AA36FWM7_9BILA</name>
<dbReference type="SUPFAM" id="SSF52540">
    <property type="entry name" value="P-loop containing nucleoside triphosphate hydrolases"/>
    <property type="match status" value="1"/>
</dbReference>
<dbReference type="Gene3D" id="1.20.58.530">
    <property type="match status" value="2"/>
</dbReference>
<dbReference type="GO" id="GO:0051015">
    <property type="term" value="F:actin filament binding"/>
    <property type="evidence" value="ECO:0007669"/>
    <property type="project" value="TreeGrafter"/>
</dbReference>
<feature type="domain" description="Myosin motor" evidence="10">
    <location>
        <begin position="1"/>
        <end position="416"/>
    </location>
</feature>
<dbReference type="GO" id="GO:0005524">
    <property type="term" value="F:ATP binding"/>
    <property type="evidence" value="ECO:0007669"/>
    <property type="project" value="UniProtKB-KW"/>
</dbReference>
<feature type="coiled-coil region" evidence="9">
    <location>
        <begin position="130"/>
        <end position="171"/>
    </location>
</feature>
<evidence type="ECO:0000256" key="7">
    <source>
        <dbReference type="ARBA" id="ARBA00023203"/>
    </source>
</evidence>
<dbReference type="Gene3D" id="1.10.287.1490">
    <property type="match status" value="1"/>
</dbReference>
<evidence type="ECO:0000313" key="11">
    <source>
        <dbReference type="EMBL" id="CAJ0564999.1"/>
    </source>
</evidence>
<dbReference type="InterPro" id="IPR001609">
    <property type="entry name" value="Myosin_head_motor_dom-like"/>
</dbReference>
<dbReference type="EMBL" id="CATQJA010000946">
    <property type="protein sequence ID" value="CAJ0564999.1"/>
    <property type="molecule type" value="Genomic_DNA"/>
</dbReference>
<dbReference type="Gene3D" id="1.20.120.720">
    <property type="entry name" value="Myosin VI head, motor domain, U50 subdomain"/>
    <property type="match status" value="1"/>
</dbReference>
<proteinExistence type="inferred from homology"/>
<keyword evidence="4 9" id="KW-0175">Coiled coil</keyword>
<evidence type="ECO:0000256" key="8">
    <source>
        <dbReference type="PROSITE-ProRule" id="PRU00782"/>
    </source>
</evidence>
<keyword evidence="5 8" id="KW-0518">Myosin</keyword>